<protein>
    <submittedName>
        <fullName evidence="1">Uncharacterized protein</fullName>
    </submittedName>
</protein>
<evidence type="ECO:0000313" key="2">
    <source>
        <dbReference type="Proteomes" id="UP000190648"/>
    </source>
</evidence>
<accession>A0A1V4KC36</accession>
<proteinExistence type="predicted"/>
<keyword evidence="2" id="KW-1185">Reference proteome</keyword>
<dbReference type="Proteomes" id="UP000190648">
    <property type="component" value="Unassembled WGS sequence"/>
</dbReference>
<dbReference type="EMBL" id="LSYS01003958">
    <property type="protein sequence ID" value="OPJ82032.1"/>
    <property type="molecule type" value="Genomic_DNA"/>
</dbReference>
<dbReference type="AlphaFoldDB" id="A0A1V4KC36"/>
<gene>
    <name evidence="1" type="ORF">AV530_014534</name>
</gene>
<reference evidence="1 2" key="1">
    <citation type="submission" date="2016-02" db="EMBL/GenBank/DDBJ databases">
        <title>Band-tailed pigeon sequencing and assembly.</title>
        <authorList>
            <person name="Soares A.E."/>
            <person name="Novak B.J."/>
            <person name="Rice E.S."/>
            <person name="O'Connell B."/>
            <person name="Chang D."/>
            <person name="Weber S."/>
            <person name="Shapiro B."/>
        </authorList>
    </citation>
    <scope>NUCLEOTIDE SEQUENCE [LARGE SCALE GENOMIC DNA]</scope>
    <source>
        <strain evidence="1">BTP2013</strain>
        <tissue evidence="1">Blood</tissue>
    </source>
</reference>
<organism evidence="1 2">
    <name type="scientific">Patagioenas fasciata monilis</name>
    <dbReference type="NCBI Taxonomy" id="372326"/>
    <lineage>
        <taxon>Eukaryota</taxon>
        <taxon>Metazoa</taxon>
        <taxon>Chordata</taxon>
        <taxon>Craniata</taxon>
        <taxon>Vertebrata</taxon>
        <taxon>Euteleostomi</taxon>
        <taxon>Archelosauria</taxon>
        <taxon>Archosauria</taxon>
        <taxon>Dinosauria</taxon>
        <taxon>Saurischia</taxon>
        <taxon>Theropoda</taxon>
        <taxon>Coelurosauria</taxon>
        <taxon>Aves</taxon>
        <taxon>Neognathae</taxon>
        <taxon>Neoaves</taxon>
        <taxon>Columbimorphae</taxon>
        <taxon>Columbiformes</taxon>
        <taxon>Columbidae</taxon>
        <taxon>Patagioenas</taxon>
    </lineage>
</organism>
<sequence>MRRIKGLSTSQLRGQLRDILETFKSQKQQSVKGSKRHKLCGCTGHFIMTCSTSVALSGGCTICFSQVFSEIFLFLDYHKNHRTQF</sequence>
<comment type="caution">
    <text evidence="1">The sequence shown here is derived from an EMBL/GenBank/DDBJ whole genome shotgun (WGS) entry which is preliminary data.</text>
</comment>
<name>A0A1V4KC36_PATFA</name>
<evidence type="ECO:0000313" key="1">
    <source>
        <dbReference type="EMBL" id="OPJ82032.1"/>
    </source>
</evidence>